<evidence type="ECO:0000313" key="1">
    <source>
        <dbReference type="EMBL" id="OQE31252.1"/>
    </source>
</evidence>
<evidence type="ECO:0000313" key="2">
    <source>
        <dbReference type="Proteomes" id="UP000191285"/>
    </source>
</evidence>
<dbReference type="EMBL" id="MLKD01000001">
    <property type="protein sequence ID" value="OQE31252.1"/>
    <property type="molecule type" value="Genomic_DNA"/>
</dbReference>
<dbReference type="Proteomes" id="UP000191285">
    <property type="component" value="Unassembled WGS sequence"/>
</dbReference>
<dbReference type="AlphaFoldDB" id="A0A1V6TY49"/>
<reference evidence="2" key="1">
    <citation type="journal article" date="2017" name="Nat. Microbiol.">
        <title>Global analysis of biosynthetic gene clusters reveals vast potential of secondary metabolite production in Penicillium species.</title>
        <authorList>
            <person name="Nielsen J.C."/>
            <person name="Grijseels S."/>
            <person name="Prigent S."/>
            <person name="Ji B."/>
            <person name="Dainat J."/>
            <person name="Nielsen K.F."/>
            <person name="Frisvad J.C."/>
            <person name="Workman M."/>
            <person name="Nielsen J."/>
        </authorList>
    </citation>
    <scope>NUCLEOTIDE SEQUENCE [LARGE SCALE GENOMIC DNA]</scope>
    <source>
        <strain evidence="2">IBT 24891</strain>
    </source>
</reference>
<name>A0A1V6TY49_9EURO</name>
<gene>
    <name evidence="1" type="ORF">PENSTE_c001G09720</name>
</gene>
<comment type="caution">
    <text evidence="1">The sequence shown here is derived from an EMBL/GenBank/DDBJ whole genome shotgun (WGS) entry which is preliminary data.</text>
</comment>
<proteinExistence type="predicted"/>
<accession>A0A1V6TY49</accession>
<keyword evidence="2" id="KW-1185">Reference proteome</keyword>
<organism evidence="1 2">
    <name type="scientific">Penicillium steckii</name>
    <dbReference type="NCBI Taxonomy" id="303698"/>
    <lineage>
        <taxon>Eukaryota</taxon>
        <taxon>Fungi</taxon>
        <taxon>Dikarya</taxon>
        <taxon>Ascomycota</taxon>
        <taxon>Pezizomycotina</taxon>
        <taxon>Eurotiomycetes</taxon>
        <taxon>Eurotiomycetidae</taxon>
        <taxon>Eurotiales</taxon>
        <taxon>Aspergillaceae</taxon>
        <taxon>Penicillium</taxon>
    </lineage>
</organism>
<protein>
    <submittedName>
        <fullName evidence="1">Uncharacterized protein</fullName>
    </submittedName>
</protein>
<sequence length="106" mass="11783">MPSCMFDAVVDFIDTLTDDHTTIFPDTGSNSRITSNKNFLLFRRNVTTDAPISHNLQIVVKNTAGFPTTYSRLVGECVSKVLVPVEGTMTADQVRQSLKDNIHPRL</sequence>